<dbReference type="EMBL" id="JBIPKE010000007">
    <property type="protein sequence ID" value="MFH6981934.1"/>
    <property type="molecule type" value="Genomic_DNA"/>
</dbReference>
<evidence type="ECO:0000256" key="1">
    <source>
        <dbReference type="ARBA" id="ARBA00010884"/>
    </source>
</evidence>
<comment type="caution">
    <text evidence="3">The sequence shown here is derived from an EMBL/GenBank/DDBJ whole genome shotgun (WGS) entry which is preliminary data.</text>
</comment>
<sequence length="332" mass="37818">MPVIKKSEYKKPPFYLFNAHLETIVPSMFFKEPGDLYERERLELGDGDFLDLDWIKNNKNRCIVITHGLEGGSERYYVKRTAKFFRDRGWDVMAWNCRSCSGEMNRLPRFYHHGDTEDLSVVIDRVMEEGYESVVLVGYSMGGSMSLKYLGEQSRASEIKGGVFFSVPCDLRDSAIQLLKRENRLYEQRFLKKLVEKIRIKAEAHPGVVSSEGLDSLQDFDTFHDRYTAPLHGFQSKDDFFASATCDQYLPGISVPVLIVNAQNDPMLGPACSPYDIAHQSEFVYLETPKKGGHVGFTLPGNAYSYMEKRAEAFIHEQLGISPSVENSEIQS</sequence>
<evidence type="ECO:0000313" key="4">
    <source>
        <dbReference type="Proteomes" id="UP001610063"/>
    </source>
</evidence>
<dbReference type="PANTHER" id="PTHR10794:SF94">
    <property type="entry name" value="ESTERASE YHET-RELATED"/>
    <property type="match status" value="1"/>
</dbReference>
<dbReference type="PANTHER" id="PTHR10794">
    <property type="entry name" value="ABHYDROLASE DOMAIN-CONTAINING PROTEIN"/>
    <property type="match status" value="1"/>
</dbReference>
<dbReference type="PIRSF" id="PIRSF005211">
    <property type="entry name" value="Ab_hydro_YheT"/>
    <property type="match status" value="1"/>
</dbReference>
<name>A0ABW7N5K1_9BACT</name>
<dbReference type="SUPFAM" id="SSF53474">
    <property type="entry name" value="alpha/beta-Hydrolases"/>
    <property type="match status" value="1"/>
</dbReference>
<evidence type="ECO:0000313" key="3">
    <source>
        <dbReference type="EMBL" id="MFH6981934.1"/>
    </source>
</evidence>
<organism evidence="3 4">
    <name type="scientific">Marinoscillum luteum</name>
    <dbReference type="NCBI Taxonomy" id="861051"/>
    <lineage>
        <taxon>Bacteria</taxon>
        <taxon>Pseudomonadati</taxon>
        <taxon>Bacteroidota</taxon>
        <taxon>Cytophagia</taxon>
        <taxon>Cytophagales</taxon>
        <taxon>Reichenbachiellaceae</taxon>
        <taxon>Marinoscillum</taxon>
    </lineage>
</organism>
<dbReference type="Pfam" id="PF12146">
    <property type="entry name" value="Hydrolase_4"/>
    <property type="match status" value="1"/>
</dbReference>
<feature type="domain" description="Serine aminopeptidase S33" evidence="2">
    <location>
        <begin position="60"/>
        <end position="271"/>
    </location>
</feature>
<reference evidence="3 4" key="1">
    <citation type="journal article" date="2013" name="Int. J. Syst. Evol. Microbiol.">
        <title>Marinoscillum luteum sp. nov., isolated from marine sediment.</title>
        <authorList>
            <person name="Cha I.T."/>
            <person name="Park S.J."/>
            <person name="Kim S.J."/>
            <person name="Kim J.G."/>
            <person name="Jung M.Y."/>
            <person name="Shin K.S."/>
            <person name="Kwon K.K."/>
            <person name="Yang S.H."/>
            <person name="Seo Y.S."/>
            <person name="Rhee S.K."/>
        </authorList>
    </citation>
    <scope>NUCLEOTIDE SEQUENCE [LARGE SCALE GENOMIC DNA]</scope>
    <source>
        <strain evidence="3 4">KCTC 23939</strain>
    </source>
</reference>
<evidence type="ECO:0000259" key="2">
    <source>
        <dbReference type="Pfam" id="PF12146"/>
    </source>
</evidence>
<protein>
    <submittedName>
        <fullName evidence="3">YheT family hydrolase</fullName>
    </submittedName>
</protein>
<dbReference type="Gene3D" id="3.40.50.1820">
    <property type="entry name" value="alpha/beta hydrolase"/>
    <property type="match status" value="1"/>
</dbReference>
<keyword evidence="4" id="KW-1185">Reference proteome</keyword>
<dbReference type="InterPro" id="IPR012020">
    <property type="entry name" value="ABHD4"/>
</dbReference>
<keyword evidence="3" id="KW-0378">Hydrolase</keyword>
<dbReference type="InterPro" id="IPR050960">
    <property type="entry name" value="AB_hydrolase_4_sf"/>
</dbReference>
<proteinExistence type="inferred from homology"/>
<dbReference type="InterPro" id="IPR022742">
    <property type="entry name" value="Hydrolase_4"/>
</dbReference>
<dbReference type="Proteomes" id="UP001610063">
    <property type="component" value="Unassembled WGS sequence"/>
</dbReference>
<accession>A0ABW7N5K1</accession>
<dbReference type="GO" id="GO:0016787">
    <property type="term" value="F:hydrolase activity"/>
    <property type="evidence" value="ECO:0007669"/>
    <property type="project" value="UniProtKB-KW"/>
</dbReference>
<dbReference type="RefSeq" id="WP_395415763.1">
    <property type="nucleotide sequence ID" value="NZ_JBIPKE010000007.1"/>
</dbReference>
<gene>
    <name evidence="3" type="ORF">ACHKAR_00720</name>
</gene>
<comment type="similarity">
    <text evidence="1">Belongs to the AB hydrolase superfamily. AB hydrolase 4 family.</text>
</comment>
<dbReference type="InterPro" id="IPR029058">
    <property type="entry name" value="AB_hydrolase_fold"/>
</dbReference>